<evidence type="ECO:0000256" key="1">
    <source>
        <dbReference type="SAM" id="MobiDB-lite"/>
    </source>
</evidence>
<feature type="compositionally biased region" description="Gly residues" evidence="1">
    <location>
        <begin position="21"/>
        <end position="35"/>
    </location>
</feature>
<name>A0A6C0K8Y2_9ZZZZ</name>
<protein>
    <submittedName>
        <fullName evidence="2">Uncharacterized protein</fullName>
    </submittedName>
</protein>
<proteinExistence type="predicted"/>
<reference evidence="2" key="1">
    <citation type="journal article" date="2020" name="Nature">
        <title>Giant virus diversity and host interactions through global metagenomics.</title>
        <authorList>
            <person name="Schulz F."/>
            <person name="Roux S."/>
            <person name="Paez-Espino D."/>
            <person name="Jungbluth S."/>
            <person name="Walsh D.A."/>
            <person name="Denef V.J."/>
            <person name="McMahon K.D."/>
            <person name="Konstantinidis K.T."/>
            <person name="Eloe-Fadrosh E.A."/>
            <person name="Kyrpides N.C."/>
            <person name="Woyke T."/>
        </authorList>
    </citation>
    <scope>NUCLEOTIDE SEQUENCE</scope>
    <source>
        <strain evidence="2">GVMAG-S-1101178-73</strain>
    </source>
</reference>
<accession>A0A6C0K8Y2</accession>
<dbReference type="AlphaFoldDB" id="A0A6C0K8Y2"/>
<dbReference type="EMBL" id="MN740821">
    <property type="protein sequence ID" value="QHU13546.1"/>
    <property type="molecule type" value="Genomic_DNA"/>
</dbReference>
<evidence type="ECO:0000313" key="2">
    <source>
        <dbReference type="EMBL" id="QHU13546.1"/>
    </source>
</evidence>
<feature type="region of interest" description="Disordered" evidence="1">
    <location>
        <begin position="1"/>
        <end position="35"/>
    </location>
</feature>
<sequence>MSGNANSPSDATTETDTTGASGTGGTGGTGGASGGASGITVPNYADLLSKMEYGDNSTDTNKLNAIITATPSLFELPSGAIDERALNCSISAPVNFLYLSTIRGGRKMSEANNTSMSGSDGGSGCSGGCGCGMKGGKYYGGCFTCKKGVKNITLIYSGIHIIIPKLYSKYQSANAIKKAKSAKAAKAAKPKAAKAAKK</sequence>
<feature type="compositionally biased region" description="Low complexity" evidence="1">
    <location>
        <begin position="9"/>
        <end position="20"/>
    </location>
</feature>
<organism evidence="2">
    <name type="scientific">viral metagenome</name>
    <dbReference type="NCBI Taxonomy" id="1070528"/>
    <lineage>
        <taxon>unclassified sequences</taxon>
        <taxon>metagenomes</taxon>
        <taxon>organismal metagenomes</taxon>
    </lineage>
</organism>